<dbReference type="Pfam" id="PF02120">
    <property type="entry name" value="Flg_hook"/>
    <property type="match status" value="1"/>
</dbReference>
<name>A0A8J6NQZ7_9BACT</name>
<keyword evidence="2" id="KW-0282">Flagellum</keyword>
<protein>
    <submittedName>
        <fullName evidence="2">Flagellar hook-length control protein FliK</fullName>
    </submittedName>
</protein>
<proteinExistence type="predicted"/>
<dbReference type="Proteomes" id="UP000603434">
    <property type="component" value="Unassembled WGS sequence"/>
</dbReference>
<evidence type="ECO:0000313" key="2">
    <source>
        <dbReference type="EMBL" id="MBC8361436.1"/>
    </source>
</evidence>
<accession>A0A8J6NQZ7</accession>
<reference evidence="2 3" key="1">
    <citation type="submission" date="2020-08" db="EMBL/GenBank/DDBJ databases">
        <title>Bridging the membrane lipid divide: bacteria of the FCB group superphylum have the potential to synthesize archaeal ether lipids.</title>
        <authorList>
            <person name="Villanueva L."/>
            <person name="Von Meijenfeldt F.A.B."/>
            <person name="Westbye A.B."/>
            <person name="Yadav S."/>
            <person name="Hopmans E.C."/>
            <person name="Dutilh B.E."/>
            <person name="Sinninghe Damste J.S."/>
        </authorList>
    </citation>
    <scope>NUCLEOTIDE SEQUENCE [LARGE SCALE GENOMIC DNA]</scope>
    <source>
        <strain evidence="2">NIOZ-UU30</strain>
    </source>
</reference>
<feature type="domain" description="Flagellar hook-length control protein-like C-terminal" evidence="1">
    <location>
        <begin position="259"/>
        <end position="334"/>
    </location>
</feature>
<organism evidence="2 3">
    <name type="scientific">Candidatus Desulfatibia profunda</name>
    <dbReference type="NCBI Taxonomy" id="2841695"/>
    <lineage>
        <taxon>Bacteria</taxon>
        <taxon>Pseudomonadati</taxon>
        <taxon>Thermodesulfobacteriota</taxon>
        <taxon>Desulfobacteria</taxon>
        <taxon>Desulfobacterales</taxon>
        <taxon>Desulfobacterales incertae sedis</taxon>
        <taxon>Candidatus Desulfatibia</taxon>
    </lineage>
</organism>
<evidence type="ECO:0000259" key="1">
    <source>
        <dbReference type="Pfam" id="PF02120"/>
    </source>
</evidence>
<comment type="caution">
    <text evidence="2">The sequence shown here is derived from an EMBL/GenBank/DDBJ whole genome shotgun (WGS) entry which is preliminary data.</text>
</comment>
<gene>
    <name evidence="2" type="ORF">H8E23_08570</name>
</gene>
<keyword evidence="2" id="KW-0969">Cilium</keyword>
<dbReference type="EMBL" id="JACNJH010000134">
    <property type="protein sequence ID" value="MBC8361436.1"/>
    <property type="molecule type" value="Genomic_DNA"/>
</dbReference>
<dbReference type="InterPro" id="IPR021136">
    <property type="entry name" value="Flagellar_hook_control-like_C"/>
</dbReference>
<evidence type="ECO:0000313" key="3">
    <source>
        <dbReference type="Proteomes" id="UP000603434"/>
    </source>
</evidence>
<keyword evidence="2" id="KW-0966">Cell projection</keyword>
<sequence length="360" mass="40258">MIEINQLSSPASKIALQSEDSVSSLPKFIKNEVVNGKVLKTTSPSDALLLIKGIRVTAKTHLPLREGAGLLLKVEEIFPLPILKVIGPQFGCHAAVNVSAILCAMKENLWKSTLEYFKQSELSKEDAFLFRKLMQDVSMRLFKKPTPELLKAFIDKSGLSWEKKLKEICLQKQIGADGINRLIAEDLKGLGSKLISLSAEKEVLLNRFVSAITNIQVLNHFGLEQDGKIFLPIPIQFPNGLFTIGQLLIRPYQEKEGEHGKKENDRSFYRISFLLELSNLGPLRADLTIREKEIDGRFLLSNAAGKLLVEKNLPFLIKTLTESGFSICQMECHLKKDEIVTQSLIKEIIQEEGCTVSLMA</sequence>
<dbReference type="AlphaFoldDB" id="A0A8J6NQZ7"/>